<keyword evidence="5" id="KW-1003">Cell membrane</keyword>
<dbReference type="InterPro" id="IPR050375">
    <property type="entry name" value="MFS_TsgA-like"/>
</dbReference>
<dbReference type="Proteomes" id="UP000002350">
    <property type="component" value="Chromosome"/>
</dbReference>
<feature type="transmembrane region" description="Helical" evidence="11">
    <location>
        <begin position="157"/>
        <end position="179"/>
    </location>
</feature>
<evidence type="ECO:0000313" key="13">
    <source>
        <dbReference type="Proteomes" id="UP000002350"/>
    </source>
</evidence>
<feature type="transmembrane region" description="Helical" evidence="11">
    <location>
        <begin position="393"/>
        <end position="413"/>
    </location>
</feature>
<protein>
    <submittedName>
        <fullName evidence="12">Glucose/galactose transporter</fullName>
    </submittedName>
</protein>
<feature type="transmembrane region" description="Helical" evidence="11">
    <location>
        <begin position="114"/>
        <end position="136"/>
    </location>
</feature>
<dbReference type="GO" id="GO:0055056">
    <property type="term" value="F:D-glucose transmembrane transporter activity"/>
    <property type="evidence" value="ECO:0007669"/>
    <property type="project" value="InterPro"/>
</dbReference>
<feature type="transmembrane region" description="Helical" evidence="11">
    <location>
        <begin position="242"/>
        <end position="268"/>
    </location>
</feature>
<feature type="transmembrane region" description="Helical" evidence="11">
    <location>
        <begin position="21"/>
        <end position="41"/>
    </location>
</feature>
<dbReference type="EMBL" id="AP011177">
    <property type="protein sequence ID" value="BAJ01495.1"/>
    <property type="molecule type" value="Genomic_DNA"/>
</dbReference>
<feature type="transmembrane region" description="Helical" evidence="11">
    <location>
        <begin position="280"/>
        <end position="298"/>
    </location>
</feature>
<evidence type="ECO:0000256" key="9">
    <source>
        <dbReference type="ARBA" id="ARBA00022989"/>
    </source>
</evidence>
<feature type="transmembrane region" description="Helical" evidence="11">
    <location>
        <begin position="90"/>
        <end position="108"/>
    </location>
</feature>
<comment type="function">
    <text evidence="1">Intake of glucose and galactose.</text>
</comment>
<evidence type="ECO:0000256" key="10">
    <source>
        <dbReference type="ARBA" id="ARBA00023136"/>
    </source>
</evidence>
<evidence type="ECO:0000256" key="5">
    <source>
        <dbReference type="ARBA" id="ARBA00022475"/>
    </source>
</evidence>
<dbReference type="InterPro" id="IPR036259">
    <property type="entry name" value="MFS_trans_sf"/>
</dbReference>
<evidence type="ECO:0000256" key="8">
    <source>
        <dbReference type="ARBA" id="ARBA00022692"/>
    </source>
</evidence>
<keyword evidence="13" id="KW-1185">Reference proteome</keyword>
<comment type="subcellular location">
    <subcellularLocation>
        <location evidence="2">Cell inner membrane</location>
        <topology evidence="2">Multi-pass membrane protein</topology>
    </subcellularLocation>
</comment>
<dbReference type="InterPro" id="IPR005275">
    <property type="entry name" value="Lfuc_symporter_FucP"/>
</dbReference>
<evidence type="ECO:0000256" key="7">
    <source>
        <dbReference type="ARBA" id="ARBA00022597"/>
    </source>
</evidence>
<evidence type="ECO:0000313" key="12">
    <source>
        <dbReference type="EMBL" id="BAJ01495.1"/>
    </source>
</evidence>
<gene>
    <name evidence="12" type="primary">gluP-2</name>
    <name evidence="12" type="ordered locus">SVI_1524</name>
</gene>
<keyword evidence="10 11" id="KW-0472">Membrane</keyword>
<dbReference type="HOGENOM" id="CLU_028452_2_2_6"/>
<evidence type="ECO:0000256" key="2">
    <source>
        <dbReference type="ARBA" id="ARBA00004429"/>
    </source>
</evidence>
<dbReference type="AlphaFoldDB" id="D4ZIJ6"/>
<keyword evidence="7" id="KW-0762">Sugar transport</keyword>
<dbReference type="eggNOG" id="COG0738">
    <property type="taxonomic scope" value="Bacteria"/>
</dbReference>
<evidence type="ECO:0000256" key="6">
    <source>
        <dbReference type="ARBA" id="ARBA00022519"/>
    </source>
</evidence>
<proteinExistence type="inferred from homology"/>
<comment type="similarity">
    <text evidence="3">Belongs to the major facilitator superfamily. FHS transporter (TC 2.A.1.7) family.</text>
</comment>
<dbReference type="GO" id="GO:0005354">
    <property type="term" value="F:galactose transmembrane transporter activity"/>
    <property type="evidence" value="ECO:0007669"/>
    <property type="project" value="InterPro"/>
</dbReference>
<dbReference type="OrthoDB" id="9795150at2"/>
<evidence type="ECO:0000256" key="1">
    <source>
        <dbReference type="ARBA" id="ARBA00003321"/>
    </source>
</evidence>
<reference evidence="13" key="1">
    <citation type="journal article" date="2010" name="Mol. Biosyst.">
        <title>Complete genome sequence and comparative analysis of Shewanella violacea, a psychrophilic and piezophilic bacterium from deep sea floor sediments.</title>
        <authorList>
            <person name="Aono E."/>
            <person name="Baba T."/>
            <person name="Ara T."/>
            <person name="Nishi T."/>
            <person name="Nakamichi T."/>
            <person name="Inamoto E."/>
            <person name="Toyonaga H."/>
            <person name="Hasegawa M."/>
            <person name="Takai Y."/>
            <person name="Okumura Y."/>
            <person name="Baba M."/>
            <person name="Tomita M."/>
            <person name="Kato C."/>
            <person name="Oshima T."/>
            <person name="Nakasone K."/>
            <person name="Mori H."/>
        </authorList>
    </citation>
    <scope>NUCLEOTIDE SEQUENCE [LARGE SCALE GENOMIC DNA]</scope>
    <source>
        <strain evidence="13">JCM 10179 / CIP 106290 / LMG 19151 / DSS12</strain>
    </source>
</reference>
<evidence type="ECO:0000256" key="3">
    <source>
        <dbReference type="ARBA" id="ARBA00009120"/>
    </source>
</evidence>
<dbReference type="PANTHER" id="PTHR43702:SF3">
    <property type="entry name" value="PROTEIN TSGA"/>
    <property type="match status" value="1"/>
</dbReference>
<dbReference type="InterPro" id="IPR005964">
    <property type="entry name" value="Glc/Gal_transptr_bac"/>
</dbReference>
<dbReference type="STRING" id="637905.SVI_1524"/>
<feature type="transmembrane region" description="Helical" evidence="11">
    <location>
        <begin position="310"/>
        <end position="327"/>
    </location>
</feature>
<feature type="transmembrane region" description="Helical" evidence="11">
    <location>
        <begin position="61"/>
        <end position="83"/>
    </location>
</feature>
<evidence type="ECO:0000256" key="4">
    <source>
        <dbReference type="ARBA" id="ARBA00022448"/>
    </source>
</evidence>
<sequence length="428" mass="45527">MVAIPSTSEKETGIIGERKNYHFSLTCLTSLFFIWGLITSLNDILIPYLKGMFELSYTQAMLIQFCFFGAYFIVSIPAGVLVSKIGYQKGIVFGLIIAGVGALAFYPIATTGSYYAFLTALFVLAAGITLLQVSANPYVSVLGESKTASSRLTMTQAFNSLGATLAPIFGGWLILSSMSKSEAVVQHSQNQALAVQTPYLILATALFLMALIFALLKLPKVESGQEQTRTKSPGSPWQSRNLVLGAIAIFVYVGAEVGIGSLLINFAAMDSIAGLEEIEAAKYVTYYWAGAMIGRFIGSLVMQKISAGKVLGFNAICAGALVLVATFSSGMIALWAIILVGLCNSIMFPSIFTLALRGLKQHTSRGSGILCLAIVGGAIIPVLQGVIADLAGIQISFLLPVLCFAYIAFYGLVGSQLISRENVASLCR</sequence>
<dbReference type="Gene3D" id="1.20.1250.20">
    <property type="entry name" value="MFS general substrate transporter like domains"/>
    <property type="match status" value="2"/>
</dbReference>
<keyword evidence="9 11" id="KW-1133">Transmembrane helix</keyword>
<feature type="transmembrane region" description="Helical" evidence="11">
    <location>
        <begin position="199"/>
        <end position="221"/>
    </location>
</feature>
<evidence type="ECO:0000256" key="11">
    <source>
        <dbReference type="SAM" id="Phobius"/>
    </source>
</evidence>
<dbReference type="KEGG" id="svo:SVI_1524"/>
<feature type="transmembrane region" description="Helical" evidence="11">
    <location>
        <begin position="333"/>
        <end position="356"/>
    </location>
</feature>
<dbReference type="RefSeq" id="WP_013050803.1">
    <property type="nucleotide sequence ID" value="NC_014012.1"/>
</dbReference>
<dbReference type="GO" id="GO:1904659">
    <property type="term" value="P:D-glucose transmembrane transport"/>
    <property type="evidence" value="ECO:0007669"/>
    <property type="project" value="InterPro"/>
</dbReference>
<dbReference type="Pfam" id="PF07690">
    <property type="entry name" value="MFS_1"/>
    <property type="match status" value="1"/>
</dbReference>
<dbReference type="SUPFAM" id="SSF103473">
    <property type="entry name" value="MFS general substrate transporter"/>
    <property type="match status" value="1"/>
</dbReference>
<dbReference type="NCBIfam" id="TIGR00885">
    <property type="entry name" value="fucP"/>
    <property type="match status" value="1"/>
</dbReference>
<organism evidence="12 13">
    <name type="scientific">Shewanella violacea (strain JCM 10179 / CIP 106290 / LMG 19151 / DSS12)</name>
    <dbReference type="NCBI Taxonomy" id="637905"/>
    <lineage>
        <taxon>Bacteria</taxon>
        <taxon>Pseudomonadati</taxon>
        <taxon>Pseudomonadota</taxon>
        <taxon>Gammaproteobacteria</taxon>
        <taxon>Alteromonadales</taxon>
        <taxon>Shewanellaceae</taxon>
        <taxon>Shewanella</taxon>
    </lineage>
</organism>
<dbReference type="InterPro" id="IPR011701">
    <property type="entry name" value="MFS"/>
</dbReference>
<dbReference type="PANTHER" id="PTHR43702">
    <property type="entry name" value="L-FUCOSE-PROTON SYMPORTER"/>
    <property type="match status" value="1"/>
</dbReference>
<keyword evidence="6" id="KW-0997">Cell inner membrane</keyword>
<accession>D4ZIJ6</accession>
<dbReference type="CDD" id="cd17394">
    <property type="entry name" value="MFS_FucP_like"/>
    <property type="match status" value="1"/>
</dbReference>
<keyword evidence="4" id="KW-0813">Transport</keyword>
<name>D4ZIJ6_SHEVD</name>
<dbReference type="NCBIfam" id="TIGR01272">
    <property type="entry name" value="gluP"/>
    <property type="match status" value="1"/>
</dbReference>
<keyword evidence="8 11" id="KW-0812">Transmembrane</keyword>
<dbReference type="GO" id="GO:0005886">
    <property type="term" value="C:plasma membrane"/>
    <property type="evidence" value="ECO:0007669"/>
    <property type="project" value="UniProtKB-SubCell"/>
</dbReference>
<dbReference type="GO" id="GO:0015535">
    <property type="term" value="F:fucose:proton symporter activity"/>
    <property type="evidence" value="ECO:0007669"/>
    <property type="project" value="InterPro"/>
</dbReference>
<feature type="transmembrane region" description="Helical" evidence="11">
    <location>
        <begin position="368"/>
        <end position="387"/>
    </location>
</feature>